<keyword evidence="3" id="KW-1185">Reference proteome</keyword>
<protein>
    <submittedName>
        <fullName evidence="2">Uncharacterized protein</fullName>
    </submittedName>
</protein>
<evidence type="ECO:0000313" key="2">
    <source>
        <dbReference type="EMBL" id="MDI5961890.1"/>
    </source>
</evidence>
<organism evidence="2 3">
    <name type="scientific">Streptantibioticus silvisoli</name>
    <dbReference type="NCBI Taxonomy" id="2705255"/>
    <lineage>
        <taxon>Bacteria</taxon>
        <taxon>Bacillati</taxon>
        <taxon>Actinomycetota</taxon>
        <taxon>Actinomycetes</taxon>
        <taxon>Kitasatosporales</taxon>
        <taxon>Streptomycetaceae</taxon>
        <taxon>Streptantibioticus</taxon>
    </lineage>
</organism>
<comment type="caution">
    <text evidence="2">The sequence shown here is derived from an EMBL/GenBank/DDBJ whole genome shotgun (WGS) entry which is preliminary data.</text>
</comment>
<evidence type="ECO:0000313" key="3">
    <source>
        <dbReference type="Proteomes" id="UP001156398"/>
    </source>
</evidence>
<dbReference type="RefSeq" id="WP_271322714.1">
    <property type="nucleotide sequence ID" value="NZ_JAAGKO020000003.1"/>
</dbReference>
<feature type="region of interest" description="Disordered" evidence="1">
    <location>
        <begin position="1"/>
        <end position="35"/>
    </location>
</feature>
<dbReference type="Proteomes" id="UP001156398">
    <property type="component" value="Unassembled WGS sequence"/>
</dbReference>
<name>A0ABT6VTT6_9ACTN</name>
<evidence type="ECO:0000256" key="1">
    <source>
        <dbReference type="SAM" id="MobiDB-lite"/>
    </source>
</evidence>
<reference evidence="2 3" key="1">
    <citation type="submission" date="2023-05" db="EMBL/GenBank/DDBJ databases">
        <title>Streptantibioticus silvisoli sp. nov., acidotolerant actinomycetes 1 from pine litter.</title>
        <authorList>
            <person name="Swiecimska M."/>
            <person name="Golinska P."/>
            <person name="Sangal V."/>
            <person name="Wachnowicz B."/>
            <person name="Goodfellow M."/>
        </authorList>
    </citation>
    <scope>NUCLEOTIDE SEQUENCE [LARGE SCALE GENOMIC DNA]</scope>
    <source>
        <strain evidence="2 3">SL54</strain>
    </source>
</reference>
<dbReference type="EMBL" id="JAAGKO020000003">
    <property type="protein sequence ID" value="MDI5961890.1"/>
    <property type="molecule type" value="Genomic_DNA"/>
</dbReference>
<proteinExistence type="predicted"/>
<gene>
    <name evidence="2" type="ORF">POF43_003990</name>
</gene>
<sequence>MTTAALRIDDAESHSQCPMSPGSAPEGVKLASGDPRCPAVRETSRFIPYITPLKGQLPTGHELIVPRDNGLGVMFRDETPVDRDRRGALWIRTAPPSAGRPIPLYRHVLPRRTGEAMLDMRCQGCNGDLDRTRQGTLFFVKPDETRRNLNWPDVEYTHHPPVCLPCAREALLECSFAQKAPALRVRNPRPWGIFGICFRPGTDGSLELVREIDRCVYDDLKLLPWMVALQPLAKLSRCTVVDIRAELAAAGL</sequence>
<accession>A0ABT6VTT6</accession>